<accession>A0A0E9UPC7</accession>
<name>A0A0E9UPC7_ANGAN</name>
<reference evidence="1" key="1">
    <citation type="submission" date="2014-11" db="EMBL/GenBank/DDBJ databases">
        <authorList>
            <person name="Amaro Gonzalez C."/>
        </authorList>
    </citation>
    <scope>NUCLEOTIDE SEQUENCE</scope>
</reference>
<dbReference type="EMBL" id="GBXM01040956">
    <property type="protein sequence ID" value="JAH67621.1"/>
    <property type="molecule type" value="Transcribed_RNA"/>
</dbReference>
<reference evidence="1" key="2">
    <citation type="journal article" date="2015" name="Fish Shellfish Immunol.">
        <title>Early steps in the European eel (Anguilla anguilla)-Vibrio vulnificus interaction in the gills: Role of the RtxA13 toxin.</title>
        <authorList>
            <person name="Callol A."/>
            <person name="Pajuelo D."/>
            <person name="Ebbesson L."/>
            <person name="Teles M."/>
            <person name="MacKenzie S."/>
            <person name="Amaro C."/>
        </authorList>
    </citation>
    <scope>NUCLEOTIDE SEQUENCE</scope>
</reference>
<protein>
    <submittedName>
        <fullName evidence="1">Uncharacterized protein</fullName>
    </submittedName>
</protein>
<dbReference type="AlphaFoldDB" id="A0A0E9UPC7"/>
<organism evidence="1">
    <name type="scientific">Anguilla anguilla</name>
    <name type="common">European freshwater eel</name>
    <name type="synonym">Muraena anguilla</name>
    <dbReference type="NCBI Taxonomy" id="7936"/>
    <lineage>
        <taxon>Eukaryota</taxon>
        <taxon>Metazoa</taxon>
        <taxon>Chordata</taxon>
        <taxon>Craniata</taxon>
        <taxon>Vertebrata</taxon>
        <taxon>Euteleostomi</taxon>
        <taxon>Actinopterygii</taxon>
        <taxon>Neopterygii</taxon>
        <taxon>Teleostei</taxon>
        <taxon>Anguilliformes</taxon>
        <taxon>Anguillidae</taxon>
        <taxon>Anguilla</taxon>
    </lineage>
</organism>
<evidence type="ECO:0000313" key="1">
    <source>
        <dbReference type="EMBL" id="JAH67621.1"/>
    </source>
</evidence>
<sequence>MQSFERKTFLRVVIRTFPLVAQELMKKMIRQFAIEYASKSQIEGAKNHTSNNLPHPSR</sequence>
<proteinExistence type="predicted"/>